<dbReference type="InterPro" id="IPR030374">
    <property type="entry name" value="PABS"/>
</dbReference>
<keyword evidence="2 5" id="KW-0808">Transferase</keyword>
<feature type="binding site" evidence="5">
    <location>
        <position position="48"/>
    </location>
    <ligand>
        <name>spermidine</name>
        <dbReference type="ChEBI" id="CHEBI:57834"/>
    </ligand>
</feature>
<gene>
    <name evidence="8" type="primary">speE2</name>
    <name evidence="5" type="synonym">speE</name>
    <name evidence="8" type="ordered locus">azo3986</name>
</gene>
<feature type="binding site" evidence="5">
    <location>
        <begin position="124"/>
        <end position="125"/>
    </location>
    <ligand>
        <name>S-methyl-5'-thioadenosine</name>
        <dbReference type="ChEBI" id="CHEBI:17509"/>
    </ligand>
</feature>
<comment type="catalytic activity">
    <reaction evidence="5">
        <text>S-adenosyl 3-(methylsulfanyl)propylamine + putrescine = S-methyl-5'-thioadenosine + spermidine + H(+)</text>
        <dbReference type="Rhea" id="RHEA:12721"/>
        <dbReference type="ChEBI" id="CHEBI:15378"/>
        <dbReference type="ChEBI" id="CHEBI:17509"/>
        <dbReference type="ChEBI" id="CHEBI:57443"/>
        <dbReference type="ChEBI" id="CHEBI:57834"/>
        <dbReference type="ChEBI" id="CHEBI:326268"/>
        <dbReference type="EC" id="2.5.1.16"/>
    </reaction>
</comment>
<dbReference type="KEGG" id="azo:azo3986"/>
<feature type="binding site" evidence="5">
    <location>
        <position position="72"/>
    </location>
    <ligand>
        <name>spermidine</name>
        <dbReference type="ChEBI" id="CHEBI:57834"/>
    </ligand>
</feature>
<dbReference type="CDD" id="cd02440">
    <property type="entry name" value="AdoMet_MTases"/>
    <property type="match status" value="1"/>
</dbReference>
<proteinExistence type="inferred from homology"/>
<reference evidence="8 9" key="1">
    <citation type="journal article" date="2006" name="Nat. Biotechnol.">
        <title>Complete genome of the mutualistic, N2-fixing grass endophyte Azoarcus sp. strain BH72.</title>
        <authorList>
            <person name="Krause A."/>
            <person name="Ramakumar A."/>
            <person name="Bartels D."/>
            <person name="Battistoni F."/>
            <person name="Bekel T."/>
            <person name="Boch J."/>
            <person name="Boehm M."/>
            <person name="Friedrich F."/>
            <person name="Hurek T."/>
            <person name="Krause L."/>
            <person name="Linke B."/>
            <person name="McHardy A.C."/>
            <person name="Sarkar A."/>
            <person name="Schneiker S."/>
            <person name="Syed A.A."/>
            <person name="Thauer R."/>
            <person name="Vorhoelter F.-J."/>
            <person name="Weidner S."/>
            <person name="Puehler A."/>
            <person name="Reinhold-Hurek B."/>
            <person name="Kaiser O."/>
            <person name="Goesmann A."/>
        </authorList>
    </citation>
    <scope>NUCLEOTIDE SEQUENCE [LARGE SCALE GENOMIC DNA]</scope>
    <source>
        <strain evidence="8 9">BH72</strain>
    </source>
</reference>
<dbReference type="Gene3D" id="3.40.50.150">
    <property type="entry name" value="Vaccinia Virus protein VP39"/>
    <property type="match status" value="1"/>
</dbReference>
<comment type="caution">
    <text evidence="5">Lacks conserved residue(s) required for the propagation of feature annotation.</text>
</comment>
<sequence length="284" mass="30457">MVLRRAVLLDKGRSSHQSYEVWDTPDFGRVYLLDGRLMAAEAVANYGHEALIHPVALAHPEPRTALVLGGGDGGSARELIRHPCIEAITVVELDDAVVALARRYLPAIHDGAFQNGRVRLTIGDAHAHVLANAESVAGVRYDLIVFDLTDPDGTAAALHEASFFAACKACLRPGGAIVVQLGSPHYHRSQVVALVARLAQSFACVRPYLADVPVYGGAWAFASASDALDPSGLDPVEIERRVRARGLAVRHYNGNLHRAQFALPTDLQTALRAALSNPQFDGPT</sequence>
<accession>A1KCP6</accession>
<dbReference type="Pfam" id="PF01564">
    <property type="entry name" value="Spermine_synth"/>
    <property type="match status" value="1"/>
</dbReference>
<dbReference type="NCBIfam" id="NF002010">
    <property type="entry name" value="PRK00811.1"/>
    <property type="match status" value="1"/>
</dbReference>
<dbReference type="HOGENOM" id="CLU_048199_0_1_4"/>
<dbReference type="GO" id="GO:0005829">
    <property type="term" value="C:cytosol"/>
    <property type="evidence" value="ECO:0007669"/>
    <property type="project" value="TreeGrafter"/>
</dbReference>
<feature type="binding site" evidence="5">
    <location>
        <position position="17"/>
    </location>
    <ligand>
        <name>S-methyl-5'-thioadenosine</name>
        <dbReference type="ChEBI" id="CHEBI:17509"/>
    </ligand>
</feature>
<dbReference type="InterPro" id="IPR001045">
    <property type="entry name" value="Spermi_synthase"/>
</dbReference>
<keyword evidence="3 5" id="KW-0745">Spermidine biosynthesis</keyword>
<comment type="function">
    <text evidence="5">Catalyzes the irreversible transfer of a propylamine group from the amino donor S-adenosylmethioninamine (decarboxy-AdoMet) to putrescine (1,4-diaminobutane) to yield spermidine.</text>
</comment>
<evidence type="ECO:0000256" key="4">
    <source>
        <dbReference type="ARBA" id="ARBA00023115"/>
    </source>
</evidence>
<dbReference type="EMBL" id="AM406670">
    <property type="protein sequence ID" value="CAL96602.1"/>
    <property type="molecule type" value="Genomic_DNA"/>
</dbReference>
<keyword evidence="9" id="KW-1185">Reference proteome</keyword>
<comment type="similarity">
    <text evidence="1 5">Belongs to the spermidine/spermine synthase family.</text>
</comment>
<keyword evidence="4 5" id="KW-0620">Polyamine biosynthesis</keyword>
<name>A1KCP6_AZOSB</name>
<dbReference type="AlphaFoldDB" id="A1KCP6"/>
<dbReference type="HAMAP" id="MF_00198">
    <property type="entry name" value="Spermidine_synth"/>
    <property type="match status" value="1"/>
</dbReference>
<dbReference type="PROSITE" id="PS51006">
    <property type="entry name" value="PABS_2"/>
    <property type="match status" value="1"/>
</dbReference>
<evidence type="ECO:0000256" key="3">
    <source>
        <dbReference type="ARBA" id="ARBA00023066"/>
    </source>
</evidence>
<dbReference type="InterPro" id="IPR029063">
    <property type="entry name" value="SAM-dependent_MTases_sf"/>
</dbReference>
<evidence type="ECO:0000259" key="7">
    <source>
        <dbReference type="PROSITE" id="PS51006"/>
    </source>
</evidence>
<dbReference type="EC" id="2.5.1.16" evidence="5"/>
<dbReference type="Proteomes" id="UP000002588">
    <property type="component" value="Chromosome"/>
</dbReference>
<comment type="pathway">
    <text evidence="5">Amine and polyamine biosynthesis; spermidine biosynthesis; spermidine from putrescine: step 1/1.</text>
</comment>
<comment type="subunit">
    <text evidence="5">Homodimer or homotetramer.</text>
</comment>
<evidence type="ECO:0000256" key="1">
    <source>
        <dbReference type="ARBA" id="ARBA00007867"/>
    </source>
</evidence>
<evidence type="ECO:0000313" key="9">
    <source>
        <dbReference type="Proteomes" id="UP000002588"/>
    </source>
</evidence>
<dbReference type="PROSITE" id="PS01330">
    <property type="entry name" value="PABS_1"/>
    <property type="match status" value="1"/>
</dbReference>
<dbReference type="GO" id="GO:0004766">
    <property type="term" value="F:spermidine synthase activity"/>
    <property type="evidence" value="ECO:0007669"/>
    <property type="project" value="UniProtKB-UniRule"/>
</dbReference>
<evidence type="ECO:0000256" key="6">
    <source>
        <dbReference type="PROSITE-ProRule" id="PRU00354"/>
    </source>
</evidence>
<dbReference type="STRING" id="62928.azo3986"/>
<feature type="domain" description="PABS" evidence="7">
    <location>
        <begin position="1"/>
        <end position="226"/>
    </location>
</feature>
<dbReference type="SUPFAM" id="SSF53335">
    <property type="entry name" value="S-adenosyl-L-methionine-dependent methyltransferases"/>
    <property type="match status" value="1"/>
</dbReference>
<dbReference type="eggNOG" id="COG0421">
    <property type="taxonomic scope" value="Bacteria"/>
</dbReference>
<evidence type="ECO:0000256" key="2">
    <source>
        <dbReference type="ARBA" id="ARBA00022679"/>
    </source>
</evidence>
<dbReference type="InterPro" id="IPR030373">
    <property type="entry name" value="PABS_CS"/>
</dbReference>
<evidence type="ECO:0000256" key="5">
    <source>
        <dbReference type="HAMAP-Rule" id="MF_00198"/>
    </source>
</evidence>
<dbReference type="PANTHER" id="PTHR11558">
    <property type="entry name" value="SPERMIDINE/SPERMINE SYNTHASE"/>
    <property type="match status" value="1"/>
</dbReference>
<feature type="binding site" evidence="5">
    <location>
        <position position="92"/>
    </location>
    <ligand>
        <name>S-methyl-5'-thioadenosine</name>
        <dbReference type="ChEBI" id="CHEBI:17509"/>
    </ligand>
</feature>
<evidence type="ECO:0000313" key="8">
    <source>
        <dbReference type="EMBL" id="CAL96602.1"/>
    </source>
</evidence>
<feature type="active site" description="Proton acceptor" evidence="5 6">
    <location>
        <position position="147"/>
    </location>
</feature>
<dbReference type="UniPathway" id="UPA00248">
    <property type="reaction ID" value="UER00314"/>
</dbReference>
<dbReference type="PANTHER" id="PTHR11558:SF11">
    <property type="entry name" value="SPERMIDINE SYNTHASE"/>
    <property type="match status" value="1"/>
</dbReference>
<dbReference type="GO" id="GO:0008295">
    <property type="term" value="P:spermidine biosynthetic process"/>
    <property type="evidence" value="ECO:0007669"/>
    <property type="project" value="UniProtKB-UniRule"/>
</dbReference>
<protein>
    <recommendedName>
        <fullName evidence="5">Polyamine aminopropyltransferase</fullName>
    </recommendedName>
    <alternativeName>
        <fullName evidence="5">Putrescine aminopropyltransferase</fullName>
        <shortName evidence="5">PAPT</shortName>
    </alternativeName>
    <alternativeName>
        <fullName evidence="5">Spermidine synthase</fullName>
        <shortName evidence="5">SPDS</shortName>
        <shortName evidence="5">SPDSY</shortName>
        <ecNumber evidence="5">2.5.1.16</ecNumber>
    </alternativeName>
</protein>
<organism evidence="8 9">
    <name type="scientific">Azoarcus sp. (strain BH72)</name>
    <dbReference type="NCBI Taxonomy" id="418699"/>
    <lineage>
        <taxon>Bacteria</taxon>
        <taxon>Pseudomonadati</taxon>
        <taxon>Pseudomonadota</taxon>
        <taxon>Betaproteobacteria</taxon>
        <taxon>Rhodocyclales</taxon>
        <taxon>Zoogloeaceae</taxon>
        <taxon>Azoarcus</taxon>
    </lineage>
</organism>